<sequence length="60" mass="6812">MAFEMPHKHDLAIDGQTLRGQMIENFEAIERALVDTDDIKTKLDKLQKALGLSDDDLNEL</sequence>
<gene>
    <name evidence="1" type="ORF">DKZ35_04640</name>
</gene>
<evidence type="ECO:0000313" key="2">
    <source>
        <dbReference type="Proteomes" id="UP000245735"/>
    </source>
</evidence>
<dbReference type="EMBL" id="QGHV01000021">
    <property type="protein sequence ID" value="PWT37585.1"/>
    <property type="molecule type" value="Genomic_DNA"/>
</dbReference>
<evidence type="ECO:0000313" key="1">
    <source>
        <dbReference type="EMBL" id="PWT37585.1"/>
    </source>
</evidence>
<dbReference type="Proteomes" id="UP000245735">
    <property type="component" value="Unassembled WGS sequence"/>
</dbReference>
<accession>A0ABD6Y6Y3</accession>
<dbReference type="AlphaFoldDB" id="A0ABD6Y6Y3"/>
<proteinExistence type="predicted"/>
<protein>
    <submittedName>
        <fullName evidence="1">Uncharacterized protein</fullName>
    </submittedName>
</protein>
<dbReference type="RefSeq" id="WP_109975803.1">
    <property type="nucleotide sequence ID" value="NZ_QGHV01000021.1"/>
</dbReference>
<organism evidence="1 2">
    <name type="scientific">Limosilactobacillus reuteri</name>
    <name type="common">Lactobacillus reuteri</name>
    <dbReference type="NCBI Taxonomy" id="1598"/>
    <lineage>
        <taxon>Bacteria</taxon>
        <taxon>Bacillati</taxon>
        <taxon>Bacillota</taxon>
        <taxon>Bacilli</taxon>
        <taxon>Lactobacillales</taxon>
        <taxon>Lactobacillaceae</taxon>
        <taxon>Limosilactobacillus</taxon>
    </lineage>
</organism>
<comment type="caution">
    <text evidence="1">The sequence shown here is derived from an EMBL/GenBank/DDBJ whole genome shotgun (WGS) entry which is preliminary data.</text>
</comment>
<name>A0ABD6Y6Y3_LIMRT</name>
<reference evidence="2" key="1">
    <citation type="journal article" date="2018" name="Front. Microbiol.">
        <title>Comparative Genomics of the Herbivore Gut Symbiont Lactobacillus reuteri Reveals Genetic Diversity and Lifestyle Adaptation.</title>
        <authorList>
            <person name="Zhao J."/>
        </authorList>
    </citation>
    <scope>NUCLEOTIDE SEQUENCE [LARGE SCALE GENOMIC DNA]</scope>
    <source>
        <strain evidence="2">LR9</strain>
    </source>
</reference>